<dbReference type="EMBL" id="BMQQ01000041">
    <property type="protein sequence ID" value="GGT62306.1"/>
    <property type="molecule type" value="Genomic_DNA"/>
</dbReference>
<sequence>MATYEEARANKFARATTTTVTGVPLDVSGDHPLRRAGNQPFQLCVCVTDPCPCADGPIVWVGEEALRDSTGTGRRTTAGDEIREFAIDADAQVVIESFRSVKASELSGARKSTHARGTGAPPFIIRRREGGPQRVSSGARRGGGPCGPCGGHASPQFRADPGCNDVEVEEDGTTYCFVESSEHYCIYELC</sequence>
<dbReference type="Proteomes" id="UP000619486">
    <property type="component" value="Unassembled WGS sequence"/>
</dbReference>
<evidence type="ECO:0000256" key="1">
    <source>
        <dbReference type="SAM" id="MobiDB-lite"/>
    </source>
</evidence>
<feature type="region of interest" description="Disordered" evidence="1">
    <location>
        <begin position="109"/>
        <end position="144"/>
    </location>
</feature>
<dbReference type="RefSeq" id="WP_189205198.1">
    <property type="nucleotide sequence ID" value="NZ_BMQQ01000041.1"/>
</dbReference>
<accession>A0A918HGJ8</accession>
<comment type="caution">
    <text evidence="2">The sequence shown here is derived from an EMBL/GenBank/DDBJ whole genome shotgun (WGS) entry which is preliminary data.</text>
</comment>
<reference evidence="2" key="1">
    <citation type="journal article" date="2014" name="Int. J. Syst. Evol. Microbiol.">
        <title>Complete genome sequence of Corynebacterium casei LMG S-19264T (=DSM 44701T), isolated from a smear-ripened cheese.</title>
        <authorList>
            <consortium name="US DOE Joint Genome Institute (JGI-PGF)"/>
            <person name="Walter F."/>
            <person name="Albersmeier A."/>
            <person name="Kalinowski J."/>
            <person name="Ruckert C."/>
        </authorList>
    </citation>
    <scope>NUCLEOTIDE SEQUENCE</scope>
    <source>
        <strain evidence="2">JCM 3172</strain>
    </source>
</reference>
<organism evidence="2 3">
    <name type="scientific">Streptomyces purpureus</name>
    <dbReference type="NCBI Taxonomy" id="1951"/>
    <lineage>
        <taxon>Bacteria</taxon>
        <taxon>Bacillati</taxon>
        <taxon>Actinomycetota</taxon>
        <taxon>Actinomycetes</taxon>
        <taxon>Kitasatosporales</taxon>
        <taxon>Streptomycetaceae</taxon>
        <taxon>Streptomyces</taxon>
    </lineage>
</organism>
<keyword evidence="3" id="KW-1185">Reference proteome</keyword>
<protein>
    <submittedName>
        <fullName evidence="2">Uncharacterized protein</fullName>
    </submittedName>
</protein>
<gene>
    <name evidence="2" type="ORF">GCM10014713_64630</name>
</gene>
<dbReference type="AlphaFoldDB" id="A0A918HGJ8"/>
<evidence type="ECO:0000313" key="2">
    <source>
        <dbReference type="EMBL" id="GGT62306.1"/>
    </source>
</evidence>
<reference evidence="2" key="2">
    <citation type="submission" date="2020-09" db="EMBL/GenBank/DDBJ databases">
        <authorList>
            <person name="Sun Q."/>
            <person name="Ohkuma M."/>
        </authorList>
    </citation>
    <scope>NUCLEOTIDE SEQUENCE</scope>
    <source>
        <strain evidence="2">JCM 3172</strain>
    </source>
</reference>
<name>A0A918HGJ8_9ACTN</name>
<evidence type="ECO:0000313" key="3">
    <source>
        <dbReference type="Proteomes" id="UP000619486"/>
    </source>
</evidence>
<proteinExistence type="predicted"/>